<proteinExistence type="predicted"/>
<keyword evidence="1" id="KW-0805">Transcription regulation</keyword>
<dbReference type="GO" id="GO:0003677">
    <property type="term" value="F:DNA binding"/>
    <property type="evidence" value="ECO:0007669"/>
    <property type="project" value="UniProtKB-KW"/>
</dbReference>
<dbReference type="PROSITE" id="PS51078">
    <property type="entry name" value="ICLR_ED"/>
    <property type="match status" value="1"/>
</dbReference>
<reference evidence="6 7" key="1">
    <citation type="submission" date="2017-08" db="EMBL/GenBank/DDBJ databases">
        <title>Infants hospitalized years apart are colonized by the same room-sourced microbial strains.</title>
        <authorList>
            <person name="Brooks B."/>
            <person name="Olm M.R."/>
            <person name="Firek B.A."/>
            <person name="Baker R."/>
            <person name="Thomas B.C."/>
            <person name="Morowitz M.J."/>
            <person name="Banfield J.F."/>
        </authorList>
    </citation>
    <scope>NUCLEOTIDE SEQUENCE [LARGE SCALE GENOMIC DNA]</scope>
    <source>
        <strain evidence="6">S2_005_002_R2_34</strain>
    </source>
</reference>
<dbReference type="AlphaFoldDB" id="A0A2W5N4Q4"/>
<dbReference type="Proteomes" id="UP000249185">
    <property type="component" value="Unassembled WGS sequence"/>
</dbReference>
<dbReference type="InterPro" id="IPR014757">
    <property type="entry name" value="Tscrpt_reg_IclR_C"/>
</dbReference>
<dbReference type="Pfam" id="PF01614">
    <property type="entry name" value="IclR_C"/>
    <property type="match status" value="1"/>
</dbReference>
<dbReference type="GO" id="GO:0045892">
    <property type="term" value="P:negative regulation of DNA-templated transcription"/>
    <property type="evidence" value="ECO:0007669"/>
    <property type="project" value="TreeGrafter"/>
</dbReference>
<organism evidence="6 7">
    <name type="scientific">Rhodovulum sulfidophilum</name>
    <name type="common">Rhodobacter sulfidophilus</name>
    <dbReference type="NCBI Taxonomy" id="35806"/>
    <lineage>
        <taxon>Bacteria</taxon>
        <taxon>Pseudomonadati</taxon>
        <taxon>Pseudomonadota</taxon>
        <taxon>Alphaproteobacteria</taxon>
        <taxon>Rhodobacterales</taxon>
        <taxon>Paracoccaceae</taxon>
        <taxon>Rhodovulum</taxon>
    </lineage>
</organism>
<dbReference type="Gene3D" id="1.10.10.10">
    <property type="entry name" value="Winged helix-like DNA-binding domain superfamily/Winged helix DNA-binding domain"/>
    <property type="match status" value="1"/>
</dbReference>
<sequence>MSALDDAIDMLACFSFAQTGLTQADLLRRTGVPKATASRVLRTLRDRGVLDYDPERRLYSVGVRLFELGQIYRRNHDFLSALAARVDAISRETGMTGYVTVFDGAELVILRMSQGSHPLAIFTPPGARVPCWSTSNGRAMLALLGDAEIRDRLPDPLPRVTEAAPATLAAVLGRVAAIRRAGGVESSRHETLEGVGSEGVGVRDPASGEIFGVAISYPDAAISEEERLGIAGRLRGLRRDFARLEEPMTGRDAG</sequence>
<dbReference type="Pfam" id="PF09339">
    <property type="entry name" value="HTH_IclR"/>
    <property type="match status" value="1"/>
</dbReference>
<evidence type="ECO:0000313" key="6">
    <source>
        <dbReference type="EMBL" id="PZQ47608.1"/>
    </source>
</evidence>
<dbReference type="PANTHER" id="PTHR30136">
    <property type="entry name" value="HELIX-TURN-HELIX TRANSCRIPTIONAL REGULATOR, ICLR FAMILY"/>
    <property type="match status" value="1"/>
</dbReference>
<protein>
    <submittedName>
        <fullName evidence="6">IclR family transcriptional regulator</fullName>
    </submittedName>
</protein>
<evidence type="ECO:0000256" key="2">
    <source>
        <dbReference type="ARBA" id="ARBA00023125"/>
    </source>
</evidence>
<dbReference type="Gene3D" id="3.30.450.40">
    <property type="match status" value="1"/>
</dbReference>
<evidence type="ECO:0000313" key="7">
    <source>
        <dbReference type="Proteomes" id="UP000249185"/>
    </source>
</evidence>
<dbReference type="InterPro" id="IPR036388">
    <property type="entry name" value="WH-like_DNA-bd_sf"/>
</dbReference>
<keyword evidence="3" id="KW-0804">Transcription</keyword>
<evidence type="ECO:0000256" key="1">
    <source>
        <dbReference type="ARBA" id="ARBA00023015"/>
    </source>
</evidence>
<dbReference type="GO" id="GO:0003700">
    <property type="term" value="F:DNA-binding transcription factor activity"/>
    <property type="evidence" value="ECO:0007669"/>
    <property type="project" value="TreeGrafter"/>
</dbReference>
<dbReference type="InterPro" id="IPR036390">
    <property type="entry name" value="WH_DNA-bd_sf"/>
</dbReference>
<dbReference type="SUPFAM" id="SSF55781">
    <property type="entry name" value="GAF domain-like"/>
    <property type="match status" value="1"/>
</dbReference>
<feature type="domain" description="IclR-ED" evidence="5">
    <location>
        <begin position="64"/>
        <end position="251"/>
    </location>
</feature>
<comment type="caution">
    <text evidence="6">The sequence shown here is derived from an EMBL/GenBank/DDBJ whole genome shotgun (WGS) entry which is preliminary data.</text>
</comment>
<dbReference type="PROSITE" id="PS51077">
    <property type="entry name" value="HTH_ICLR"/>
    <property type="match status" value="1"/>
</dbReference>
<evidence type="ECO:0000259" key="4">
    <source>
        <dbReference type="PROSITE" id="PS51077"/>
    </source>
</evidence>
<dbReference type="InterPro" id="IPR050707">
    <property type="entry name" value="HTH_MetabolicPath_Reg"/>
</dbReference>
<dbReference type="EMBL" id="QFPW01000016">
    <property type="protein sequence ID" value="PZQ47608.1"/>
    <property type="molecule type" value="Genomic_DNA"/>
</dbReference>
<feature type="domain" description="HTH iclR-type" evidence="4">
    <location>
        <begin position="1"/>
        <end position="63"/>
    </location>
</feature>
<dbReference type="InterPro" id="IPR029016">
    <property type="entry name" value="GAF-like_dom_sf"/>
</dbReference>
<evidence type="ECO:0000256" key="3">
    <source>
        <dbReference type="ARBA" id="ARBA00023163"/>
    </source>
</evidence>
<evidence type="ECO:0000259" key="5">
    <source>
        <dbReference type="PROSITE" id="PS51078"/>
    </source>
</evidence>
<dbReference type="SUPFAM" id="SSF46785">
    <property type="entry name" value="Winged helix' DNA-binding domain"/>
    <property type="match status" value="1"/>
</dbReference>
<dbReference type="SMART" id="SM00346">
    <property type="entry name" value="HTH_ICLR"/>
    <property type="match status" value="1"/>
</dbReference>
<name>A0A2W5N4Q4_RHOSU</name>
<keyword evidence="2" id="KW-0238">DNA-binding</keyword>
<accession>A0A2W5N4Q4</accession>
<dbReference type="InterPro" id="IPR005471">
    <property type="entry name" value="Tscrpt_reg_IclR_N"/>
</dbReference>
<dbReference type="PANTHER" id="PTHR30136:SF35">
    <property type="entry name" value="HTH-TYPE TRANSCRIPTIONAL REGULATOR RV1719"/>
    <property type="match status" value="1"/>
</dbReference>
<gene>
    <name evidence="6" type="ORF">DI556_17355</name>
</gene>